<dbReference type="SUPFAM" id="SSF54452">
    <property type="entry name" value="MHC antigen-recognition domain"/>
    <property type="match status" value="1"/>
</dbReference>
<evidence type="ECO:0000259" key="2">
    <source>
        <dbReference type="Pfam" id="PF00129"/>
    </source>
</evidence>
<keyword evidence="4" id="KW-1185">Reference proteome</keyword>
<dbReference type="Ensembl" id="ENSSDUT00000002508.1">
    <property type="protein sequence ID" value="ENSSDUP00000002443.1"/>
    <property type="gene ID" value="ENSSDUG00000001885.1"/>
</dbReference>
<organism evidence="3 4">
    <name type="scientific">Seriola dumerili</name>
    <name type="common">Greater amberjack</name>
    <name type="synonym">Caranx dumerili</name>
    <dbReference type="NCBI Taxonomy" id="41447"/>
    <lineage>
        <taxon>Eukaryota</taxon>
        <taxon>Metazoa</taxon>
        <taxon>Chordata</taxon>
        <taxon>Craniata</taxon>
        <taxon>Vertebrata</taxon>
        <taxon>Euteleostomi</taxon>
        <taxon>Actinopterygii</taxon>
        <taxon>Neopterygii</taxon>
        <taxon>Teleostei</taxon>
        <taxon>Neoteleostei</taxon>
        <taxon>Acanthomorphata</taxon>
        <taxon>Carangaria</taxon>
        <taxon>Carangiformes</taxon>
        <taxon>Carangidae</taxon>
        <taxon>Seriola</taxon>
    </lineage>
</organism>
<dbReference type="GO" id="GO:0009897">
    <property type="term" value="C:external side of plasma membrane"/>
    <property type="evidence" value="ECO:0007669"/>
    <property type="project" value="TreeGrafter"/>
</dbReference>
<dbReference type="Gene3D" id="3.30.500.10">
    <property type="entry name" value="MHC class I-like antigen recognition-like"/>
    <property type="match status" value="1"/>
</dbReference>
<dbReference type="InterPro" id="IPR050208">
    <property type="entry name" value="MHC_class-I_related"/>
</dbReference>
<dbReference type="GO" id="GO:0006955">
    <property type="term" value="P:immune response"/>
    <property type="evidence" value="ECO:0007669"/>
    <property type="project" value="TreeGrafter"/>
</dbReference>
<dbReference type="InterPro" id="IPR011161">
    <property type="entry name" value="MHC_I-like_Ag-recog"/>
</dbReference>
<evidence type="ECO:0000313" key="3">
    <source>
        <dbReference type="Ensembl" id="ENSSDUP00000002443.1"/>
    </source>
</evidence>
<proteinExistence type="predicted"/>
<feature type="domain" description="MHC class I-like antigen recognition-like" evidence="2">
    <location>
        <begin position="29"/>
        <end position="115"/>
    </location>
</feature>
<evidence type="ECO:0000313" key="4">
    <source>
        <dbReference type="Proteomes" id="UP000261420"/>
    </source>
</evidence>
<dbReference type="InterPro" id="IPR011162">
    <property type="entry name" value="MHC_I/II-like_Ag-recog"/>
</dbReference>
<evidence type="ECO:0000256" key="1">
    <source>
        <dbReference type="ARBA" id="ARBA00023180"/>
    </source>
</evidence>
<reference evidence="3" key="2">
    <citation type="submission" date="2025-09" db="UniProtKB">
        <authorList>
            <consortium name="Ensembl"/>
        </authorList>
    </citation>
    <scope>IDENTIFICATION</scope>
</reference>
<name>A0A3B4T8I4_SERDU</name>
<dbReference type="OMA" id="GEWPQPG"/>
<dbReference type="GeneTree" id="ENSGT01120000271828"/>
<reference evidence="3" key="1">
    <citation type="submission" date="2025-08" db="UniProtKB">
        <authorList>
            <consortium name="Ensembl"/>
        </authorList>
    </citation>
    <scope>IDENTIFICATION</scope>
</reference>
<dbReference type="InterPro" id="IPR037055">
    <property type="entry name" value="MHC_I-like_Ag-recog_sf"/>
</dbReference>
<keyword evidence="1" id="KW-0325">Glycoprotein</keyword>
<protein>
    <recommendedName>
        <fullName evidence="2">MHC class I-like antigen recognition-like domain-containing protein</fullName>
    </recommendedName>
</protein>
<dbReference type="AlphaFoldDB" id="A0A3B4T8I4"/>
<dbReference type="Proteomes" id="UP000261420">
    <property type="component" value="Unplaced"/>
</dbReference>
<dbReference type="PANTHER" id="PTHR16675">
    <property type="entry name" value="MHC CLASS I-RELATED"/>
    <property type="match status" value="1"/>
</dbReference>
<dbReference type="PANTHER" id="PTHR16675:SF237">
    <property type="entry name" value="MHC CLASS I ANTIGEN TRANSCRIPT VARIANT 1-RELATED"/>
    <property type="match status" value="1"/>
</dbReference>
<accession>A0A3B4T8I4</accession>
<dbReference type="GO" id="GO:0005615">
    <property type="term" value="C:extracellular space"/>
    <property type="evidence" value="ECO:0007669"/>
    <property type="project" value="TreeGrafter"/>
</dbReference>
<sequence>MLCVHFRSWEIVEPRNLNVSTADTVLVLTHSLKYFYTASSQVPNFPEFVAVGLVDDVETFHYDSNTRRAEPKQDWMNEAADQQYWERETGSFSGAQQTFKANIETAKQRFNQTGDVLMFCIVVNRCERAHTHTHTHT</sequence>
<dbReference type="Pfam" id="PF00129">
    <property type="entry name" value="MHC_I"/>
    <property type="match status" value="1"/>
</dbReference>